<evidence type="ECO:0000256" key="3">
    <source>
        <dbReference type="ARBA" id="ARBA00022692"/>
    </source>
</evidence>
<feature type="non-terminal residue" evidence="11">
    <location>
        <position position="1"/>
    </location>
</feature>
<reference evidence="11" key="2">
    <citation type="journal article" date="2023" name="BMC Genomics">
        <title>Pest status, molecular evolution, and epigenetic factors derived from the genome assembly of Frankliniella fusca, a thysanopteran phytovirus vector.</title>
        <authorList>
            <person name="Catto M.A."/>
            <person name="Labadie P.E."/>
            <person name="Jacobson A.L."/>
            <person name="Kennedy G.G."/>
            <person name="Srinivasan R."/>
            <person name="Hunt B.G."/>
        </authorList>
    </citation>
    <scope>NUCLEOTIDE SEQUENCE</scope>
    <source>
        <strain evidence="11">PL_HMW_Pooled</strain>
    </source>
</reference>
<evidence type="ECO:0000256" key="1">
    <source>
        <dbReference type="ARBA" id="ARBA00004141"/>
    </source>
</evidence>
<dbReference type="PANTHER" id="PTHR45695">
    <property type="entry name" value="LEUCOKININ RECEPTOR-RELATED"/>
    <property type="match status" value="1"/>
</dbReference>
<feature type="transmembrane region" description="Helical" evidence="9">
    <location>
        <begin position="93"/>
        <end position="117"/>
    </location>
</feature>
<reference evidence="11" key="1">
    <citation type="submission" date="2021-07" db="EMBL/GenBank/DDBJ databases">
        <authorList>
            <person name="Catto M.A."/>
            <person name="Jacobson A."/>
            <person name="Kennedy G."/>
            <person name="Labadie P."/>
            <person name="Hunt B.G."/>
            <person name="Srinivasan R."/>
        </authorList>
    </citation>
    <scope>NUCLEOTIDE SEQUENCE</scope>
    <source>
        <strain evidence="11">PL_HMW_Pooled</strain>
        <tissue evidence="11">Head</tissue>
    </source>
</reference>
<organism evidence="11 12">
    <name type="scientific">Frankliniella fusca</name>
    <dbReference type="NCBI Taxonomy" id="407009"/>
    <lineage>
        <taxon>Eukaryota</taxon>
        <taxon>Metazoa</taxon>
        <taxon>Ecdysozoa</taxon>
        <taxon>Arthropoda</taxon>
        <taxon>Hexapoda</taxon>
        <taxon>Insecta</taxon>
        <taxon>Pterygota</taxon>
        <taxon>Neoptera</taxon>
        <taxon>Paraneoptera</taxon>
        <taxon>Thysanoptera</taxon>
        <taxon>Terebrantia</taxon>
        <taxon>Thripoidea</taxon>
        <taxon>Thripidae</taxon>
        <taxon>Frankliniella</taxon>
    </lineage>
</organism>
<evidence type="ECO:0000313" key="12">
    <source>
        <dbReference type="Proteomes" id="UP001219518"/>
    </source>
</evidence>
<evidence type="ECO:0000256" key="9">
    <source>
        <dbReference type="SAM" id="Phobius"/>
    </source>
</evidence>
<evidence type="ECO:0000259" key="10">
    <source>
        <dbReference type="PROSITE" id="PS50262"/>
    </source>
</evidence>
<proteinExistence type="inferred from homology"/>
<name>A0AAE1L5K9_9NEOP</name>
<keyword evidence="8" id="KW-0807">Transducer</keyword>
<feature type="transmembrane region" description="Helical" evidence="9">
    <location>
        <begin position="49"/>
        <end position="73"/>
    </location>
</feature>
<evidence type="ECO:0000256" key="6">
    <source>
        <dbReference type="ARBA" id="ARBA00023136"/>
    </source>
</evidence>
<dbReference type="PRINTS" id="PR00237">
    <property type="entry name" value="GPCRRHODOPSN"/>
</dbReference>
<comment type="subcellular location">
    <subcellularLocation>
        <location evidence="1">Membrane</location>
        <topology evidence="1">Multi-pass membrane protein</topology>
    </subcellularLocation>
</comment>
<feature type="transmembrane region" description="Helical" evidence="9">
    <location>
        <begin position="129"/>
        <end position="151"/>
    </location>
</feature>
<dbReference type="PANTHER" id="PTHR45695:SF26">
    <property type="entry name" value="NEUROPEPTIDE CCHAMIDE-1 RECEPTOR"/>
    <property type="match status" value="1"/>
</dbReference>
<evidence type="ECO:0000256" key="2">
    <source>
        <dbReference type="ARBA" id="ARBA00010663"/>
    </source>
</evidence>
<dbReference type="Proteomes" id="UP001219518">
    <property type="component" value="Unassembled WGS sequence"/>
</dbReference>
<keyword evidence="3 9" id="KW-0812">Transmembrane</keyword>
<keyword evidence="5" id="KW-0297">G-protein coupled receptor</keyword>
<comment type="caution">
    <text evidence="11">The sequence shown here is derived from an EMBL/GenBank/DDBJ whole genome shotgun (WGS) entry which is preliminary data.</text>
</comment>
<keyword evidence="7 11" id="KW-0675">Receptor</keyword>
<sequence>SYVPYEERVETYLVPVIFIVIFLLGAVGNGTLVFVFIRHRGIRTVPNIYIFSLALGDLLVILTSVPFTSTLYTVDSWPYGTAVCKVSEVAKDVSIGVSVFTLTALSGDRYVAIVSPLRRHSSSRARRHTCIVASAIWIIAILFAVPDAIIAEVQELDLGENHFIKVSWGRSAVGPAHLERDPSP</sequence>
<gene>
    <name evidence="11" type="ORF">KUF71_018214</name>
</gene>
<dbReference type="AlphaFoldDB" id="A0AAE1L5K9"/>
<dbReference type="GO" id="GO:0008188">
    <property type="term" value="F:neuropeptide receptor activity"/>
    <property type="evidence" value="ECO:0007669"/>
    <property type="project" value="TreeGrafter"/>
</dbReference>
<dbReference type="GO" id="GO:0005886">
    <property type="term" value="C:plasma membrane"/>
    <property type="evidence" value="ECO:0007669"/>
    <property type="project" value="TreeGrafter"/>
</dbReference>
<evidence type="ECO:0000256" key="7">
    <source>
        <dbReference type="ARBA" id="ARBA00023170"/>
    </source>
</evidence>
<dbReference type="InterPro" id="IPR017452">
    <property type="entry name" value="GPCR_Rhodpsn_7TM"/>
</dbReference>
<protein>
    <submittedName>
        <fullName evidence="11">Neuropeptide CCHamide-1 receptor</fullName>
    </submittedName>
</protein>
<dbReference type="SUPFAM" id="SSF81321">
    <property type="entry name" value="Family A G protein-coupled receptor-like"/>
    <property type="match status" value="1"/>
</dbReference>
<keyword evidence="12" id="KW-1185">Reference proteome</keyword>
<evidence type="ECO:0000256" key="8">
    <source>
        <dbReference type="ARBA" id="ARBA00023224"/>
    </source>
</evidence>
<keyword evidence="4 9" id="KW-1133">Transmembrane helix</keyword>
<dbReference type="Pfam" id="PF00001">
    <property type="entry name" value="7tm_1"/>
    <property type="match status" value="1"/>
</dbReference>
<keyword evidence="6 9" id="KW-0472">Membrane</keyword>
<dbReference type="EMBL" id="JAHWGI010000008">
    <property type="protein sequence ID" value="KAK3907385.1"/>
    <property type="molecule type" value="Genomic_DNA"/>
</dbReference>
<comment type="similarity">
    <text evidence="2">Belongs to the G-protein coupled receptor 1 family.</text>
</comment>
<evidence type="ECO:0000256" key="5">
    <source>
        <dbReference type="ARBA" id="ARBA00023040"/>
    </source>
</evidence>
<dbReference type="Gene3D" id="1.20.1070.10">
    <property type="entry name" value="Rhodopsin 7-helix transmembrane proteins"/>
    <property type="match status" value="1"/>
</dbReference>
<feature type="domain" description="G-protein coupled receptors family 1 profile" evidence="10">
    <location>
        <begin position="28"/>
        <end position="184"/>
    </location>
</feature>
<accession>A0AAE1L5K9</accession>
<dbReference type="InterPro" id="IPR000276">
    <property type="entry name" value="GPCR_Rhodpsn"/>
</dbReference>
<feature type="transmembrane region" description="Helical" evidence="9">
    <location>
        <begin position="12"/>
        <end position="37"/>
    </location>
</feature>
<evidence type="ECO:0000256" key="4">
    <source>
        <dbReference type="ARBA" id="ARBA00022989"/>
    </source>
</evidence>
<evidence type="ECO:0000313" key="11">
    <source>
        <dbReference type="EMBL" id="KAK3907385.1"/>
    </source>
</evidence>
<dbReference type="PROSITE" id="PS50262">
    <property type="entry name" value="G_PROTEIN_RECEP_F1_2"/>
    <property type="match status" value="1"/>
</dbReference>